<protein>
    <submittedName>
        <fullName evidence="2">Uncharacterized protein</fullName>
    </submittedName>
</protein>
<name>A0A423WP70_CYTCH</name>
<comment type="caution">
    <text evidence="2">The sequence shown here is derived from an EMBL/GenBank/DDBJ whole genome shotgun (WGS) entry which is preliminary data.</text>
</comment>
<reference evidence="2 3" key="1">
    <citation type="submission" date="2015-09" db="EMBL/GenBank/DDBJ databases">
        <title>Host preference determinants of Valsa canker pathogens revealed by comparative genomics.</title>
        <authorList>
            <person name="Yin Z."/>
            <person name="Huang L."/>
        </authorList>
    </citation>
    <scope>NUCLEOTIDE SEQUENCE [LARGE SCALE GENOMIC DNA]</scope>
    <source>
        <strain evidence="2 3">YSFL</strain>
    </source>
</reference>
<dbReference type="Proteomes" id="UP000284375">
    <property type="component" value="Unassembled WGS sequence"/>
</dbReference>
<organism evidence="2 3">
    <name type="scientific">Cytospora chrysosperma</name>
    <name type="common">Cytospora canker fungus</name>
    <name type="synonym">Sphaeria chrysosperma</name>
    <dbReference type="NCBI Taxonomy" id="252740"/>
    <lineage>
        <taxon>Eukaryota</taxon>
        <taxon>Fungi</taxon>
        <taxon>Dikarya</taxon>
        <taxon>Ascomycota</taxon>
        <taxon>Pezizomycotina</taxon>
        <taxon>Sordariomycetes</taxon>
        <taxon>Sordariomycetidae</taxon>
        <taxon>Diaporthales</taxon>
        <taxon>Cytosporaceae</taxon>
        <taxon>Cytospora</taxon>
    </lineage>
</organism>
<feature type="compositionally biased region" description="Basic and acidic residues" evidence="1">
    <location>
        <begin position="167"/>
        <end position="178"/>
    </location>
</feature>
<feature type="region of interest" description="Disordered" evidence="1">
    <location>
        <begin position="29"/>
        <end position="179"/>
    </location>
</feature>
<dbReference type="AlphaFoldDB" id="A0A423WP70"/>
<accession>A0A423WP70</accession>
<evidence type="ECO:0000256" key="1">
    <source>
        <dbReference type="SAM" id="MobiDB-lite"/>
    </source>
</evidence>
<feature type="compositionally biased region" description="Basic and acidic residues" evidence="1">
    <location>
        <begin position="62"/>
        <end position="73"/>
    </location>
</feature>
<sequence length="460" mass="52432">MPSFSPYHLSAQFARSAVGHLNRVLTGRVFKPASPRHRRIESPTIHSPQRQPVDSNTIEPHTPTDEHLAIKQEDGDDSPAAVHGTHLDDNMDMESDDGLDQDASDDFGRSSGQDGRDEPIQSIEDYDENPFGTGVSPSLRGGSHNQKNADVAEEDRNDNSDDDDHDNNEHELKPRIDMDDYYESEDNFDDEYDVDSEDLTGYRVERTRVKGIATWPQEVARAHKTLALRGAYSLMPSTWNWDLIDHPFVEGLFAPADSEKKILFQEQSNRSRATRALRNLFELHIRICAYRQDGLHDKIADLIEKEIRAYNFSVEKDVKLRGYYDYVSPIFIIKFSNLKRAPVGERETLGQWVHRQAMQACHARVEQYHAGWAEREVASYPRFIYTFVIIQQTVLIWAIDTDLDEVQEPYVLASLDMSKRTAWLETSLAIAIAIHLAKDSLCAHRSGLPLVEEQDDDPDA</sequence>
<gene>
    <name evidence="2" type="ORF">VSDG_00049</name>
</gene>
<evidence type="ECO:0000313" key="3">
    <source>
        <dbReference type="Proteomes" id="UP000284375"/>
    </source>
</evidence>
<feature type="compositionally biased region" description="Acidic residues" evidence="1">
    <location>
        <begin position="151"/>
        <end position="166"/>
    </location>
</feature>
<dbReference type="OrthoDB" id="5286775at2759"/>
<feature type="compositionally biased region" description="Acidic residues" evidence="1">
    <location>
        <begin position="90"/>
        <end position="105"/>
    </location>
</feature>
<keyword evidence="3" id="KW-1185">Reference proteome</keyword>
<proteinExistence type="predicted"/>
<dbReference type="EMBL" id="LJZO01000001">
    <property type="protein sequence ID" value="ROW05200.1"/>
    <property type="molecule type" value="Genomic_DNA"/>
</dbReference>
<evidence type="ECO:0000313" key="2">
    <source>
        <dbReference type="EMBL" id="ROW05200.1"/>
    </source>
</evidence>
<feature type="compositionally biased region" description="Polar residues" evidence="1">
    <location>
        <begin position="44"/>
        <end position="59"/>
    </location>
</feature>